<gene>
    <name evidence="1" type="ORF">AARE701A_LOCUS8395</name>
</gene>
<dbReference type="AlphaFoldDB" id="A0A8S2A0Z3"/>
<proteinExistence type="predicted"/>
<reference evidence="1" key="1">
    <citation type="submission" date="2021-01" db="EMBL/GenBank/DDBJ databases">
        <authorList>
            <person name="Bezrukov I."/>
        </authorList>
    </citation>
    <scope>NUCLEOTIDE SEQUENCE</scope>
</reference>
<protein>
    <submittedName>
        <fullName evidence="1">Uncharacterized protein</fullName>
    </submittedName>
</protein>
<name>A0A8S2A0Z3_ARAAE</name>
<keyword evidence="2" id="KW-1185">Reference proteome</keyword>
<sequence length="208" mass="23174">MSSFVPIELVTEIIRRIGHNGFRELGPFIASGPEWRDMVFSAQVLREVCLDEFIFDGSLCNCDSPYRPFLLRCLVAENNTAKYVEGVRRAAQDGPSVESLDMLGEAAIKCIHSRFAFGVFLICCGSSSIGTKVLNSFMEKVPNFIEAVNIAEQVMTQIRQMGTPGKHAYRGFRGLIDIPECRLFHPTAPDVCEACFALTYVFQISDLC</sequence>
<accession>A0A8S2A0Z3</accession>
<organism evidence="1 2">
    <name type="scientific">Arabidopsis arenosa</name>
    <name type="common">Sand rock-cress</name>
    <name type="synonym">Cardaminopsis arenosa</name>
    <dbReference type="NCBI Taxonomy" id="38785"/>
    <lineage>
        <taxon>Eukaryota</taxon>
        <taxon>Viridiplantae</taxon>
        <taxon>Streptophyta</taxon>
        <taxon>Embryophyta</taxon>
        <taxon>Tracheophyta</taxon>
        <taxon>Spermatophyta</taxon>
        <taxon>Magnoliopsida</taxon>
        <taxon>eudicotyledons</taxon>
        <taxon>Gunneridae</taxon>
        <taxon>Pentapetalae</taxon>
        <taxon>rosids</taxon>
        <taxon>malvids</taxon>
        <taxon>Brassicales</taxon>
        <taxon>Brassicaceae</taxon>
        <taxon>Camelineae</taxon>
        <taxon>Arabidopsis</taxon>
    </lineage>
</organism>
<dbReference type="EMBL" id="LR999453">
    <property type="protein sequence ID" value="CAE5977709.1"/>
    <property type="molecule type" value="Genomic_DNA"/>
</dbReference>
<evidence type="ECO:0000313" key="1">
    <source>
        <dbReference type="EMBL" id="CAE5977709.1"/>
    </source>
</evidence>
<dbReference type="Proteomes" id="UP000682877">
    <property type="component" value="Chromosome 3"/>
</dbReference>
<evidence type="ECO:0000313" key="2">
    <source>
        <dbReference type="Proteomes" id="UP000682877"/>
    </source>
</evidence>